<dbReference type="FunFam" id="1.10.10.10:FF:000020">
    <property type="entry name" value="SWI/SNF complex subunit SMARCC2 isoform c"/>
    <property type="match status" value="1"/>
</dbReference>
<dbReference type="Proteomes" id="UP000050640">
    <property type="component" value="Unplaced"/>
</dbReference>
<dbReference type="GO" id="GO:0042393">
    <property type="term" value="F:histone binding"/>
    <property type="evidence" value="ECO:0007669"/>
    <property type="project" value="TreeGrafter"/>
</dbReference>
<dbReference type="WBParaSite" id="EEL_0000018101-mRNA-1">
    <property type="protein sequence ID" value="EEL_0000018101-mRNA-1"/>
    <property type="gene ID" value="EEL_0000018101"/>
</dbReference>
<feature type="region of interest" description="Disordered" evidence="7">
    <location>
        <begin position="199"/>
        <end position="234"/>
    </location>
</feature>
<keyword evidence="11" id="KW-1185">Reference proteome</keyword>
<dbReference type="InterPro" id="IPR032448">
    <property type="entry name" value="SWIRM-assoc"/>
</dbReference>
<dbReference type="SMART" id="SM00717">
    <property type="entry name" value="SANT"/>
    <property type="match status" value="1"/>
</dbReference>
<dbReference type="Pfam" id="PF04433">
    <property type="entry name" value="SWIRM"/>
    <property type="match status" value="1"/>
</dbReference>
<dbReference type="InterPro" id="IPR007526">
    <property type="entry name" value="SWIRM"/>
</dbReference>
<proteinExistence type="inferred from homology"/>
<evidence type="ECO:0000313" key="12">
    <source>
        <dbReference type="WBParaSite" id="EEL_0000018101-mRNA-1"/>
    </source>
</evidence>
<dbReference type="InterPro" id="IPR001005">
    <property type="entry name" value="SANT/Myb"/>
</dbReference>
<feature type="compositionally biased region" description="Basic and acidic residues" evidence="7">
    <location>
        <begin position="211"/>
        <end position="234"/>
    </location>
</feature>
<feature type="compositionally biased region" description="Acidic residues" evidence="7">
    <location>
        <begin position="20"/>
        <end position="30"/>
    </location>
</feature>
<evidence type="ECO:0000259" key="9">
    <source>
        <dbReference type="PROSITE" id="PS50934"/>
    </source>
</evidence>
<evidence type="ECO:0000256" key="2">
    <source>
        <dbReference type="ARBA" id="ARBA00023015"/>
    </source>
</evidence>
<name>A0A0R3RFN7_9BILA</name>
<dbReference type="FunFam" id="1.10.10.60:FF:000014">
    <property type="entry name" value="SWI/SNF complex subunit SMARCC2 isoform C"/>
    <property type="match status" value="1"/>
</dbReference>
<feature type="compositionally biased region" description="Low complexity" evidence="7">
    <location>
        <begin position="811"/>
        <end position="846"/>
    </location>
</feature>
<dbReference type="PROSITE" id="PS51293">
    <property type="entry name" value="SANT"/>
    <property type="match status" value="1"/>
</dbReference>
<feature type="compositionally biased region" description="Pro residues" evidence="7">
    <location>
        <begin position="899"/>
        <end position="908"/>
    </location>
</feature>
<feature type="compositionally biased region" description="Basic and acidic residues" evidence="7">
    <location>
        <begin position="57"/>
        <end position="66"/>
    </location>
</feature>
<feature type="region of interest" description="Disordered" evidence="7">
    <location>
        <begin position="699"/>
        <end position="950"/>
    </location>
</feature>
<protein>
    <submittedName>
        <fullName evidence="12">SWI/SNF complex subunit SMARCC2</fullName>
    </submittedName>
</protein>
<sequence>MSSSKVTVRKSGQKRRREEDDATSVQDEEDSRSGLTMVSIPKGKEKDAEYSAPKSQKLTDLDEEGVKEGEDGNVIEQTHYIIIPSYAAWFDYNAIHQIEKRGVPEFFNGRNKSKSPEVYMAYRNFMIDTYRLNPFEYLSSTACRRNLGGDVCSILRVHSFLEQWGLINYQVDSEARPAPVAPPCTSHFMVLADTPIGIQPIQPTPNLSQSDEAKKEKEKKEKVKEKDDESTKDEGNVTVKIEKLGDAGLKTDMYAKHLASMKVELQIRGAAPNRDWTDQETLLLLEGLEMFKDDWNKVADHVGSRTQDECIMRFLQLPIQDPYLEEGGAEAEVLGPLAYQPIAFSQAGNPIMSTVAFLASVVDPRVASKAAKAALEEFAKMKEEVPPLVAEAHALNVEAASAGGKIDGSAGLSVSGIADDKTDKDKGPEAMDVQSEEMKSCSSTERSKEAVESNEQKESNKSEVSETVQAAAAAALAAAAVKAKHLAAIEERRIKSLVAQLVETQMKKLEMKLRHFDELEAIMDKEREALEYQRQQLILERQSFHMDQLRYLEQRAKHEAQSKLVAGGQPSPSFLPSGFEVSNPTQESKCQLPPSLPPGFEVSGPPQPQQQVQVPAHSVGVSTSSVSSNCPPAVGLSSMQAQMPLDSAQKMDTSETSATGVSAAMPQVSQALVPASSSVAPQTNITAVPLQPNITSVPPQTSITAVPPQPSMAAIPPQVQQQQHPQSQQHPQTQQHSQTQQSQQPTQTIQPPSQQPGSTTGTMNVPQVMTVQPQQHLPPQQQQAPPPQQQYQQAPVPPQQQPPQQQPYPPQGGYQPQQQYSQYAQNTSPQQYPPQGYQSTPSQGYYGQPGGRPPYPQQYAQRPPYQQPMQAYGQPVRPSFPPTSGAAPPPGQSYGYPQGYPPQGPQYAPPGGYAHPQGQQAPPPTSIPQPVESSDAATPPMHQGTPSNQQ</sequence>
<evidence type="ECO:0000256" key="4">
    <source>
        <dbReference type="ARBA" id="ARBA00023163"/>
    </source>
</evidence>
<comment type="similarity">
    <text evidence="6">Belongs to the SMARCC family.</text>
</comment>
<feature type="compositionally biased region" description="Low complexity" evidence="7">
    <location>
        <begin position="857"/>
        <end position="872"/>
    </location>
</feature>
<feature type="compositionally biased region" description="Basic and acidic residues" evidence="7">
    <location>
        <begin position="418"/>
        <end position="429"/>
    </location>
</feature>
<dbReference type="InterPro" id="IPR009057">
    <property type="entry name" value="Homeodomain-like_sf"/>
</dbReference>
<dbReference type="STRING" id="1147741.A0A0R3RFN7"/>
<feature type="compositionally biased region" description="Low complexity" evidence="7">
    <location>
        <begin position="609"/>
        <end position="628"/>
    </location>
</feature>
<feature type="domain" description="SANT" evidence="10">
    <location>
        <begin position="271"/>
        <end position="322"/>
    </location>
</feature>
<evidence type="ECO:0000256" key="3">
    <source>
        <dbReference type="ARBA" id="ARBA00023125"/>
    </source>
</evidence>
<feature type="compositionally biased region" description="Basic and acidic residues" evidence="7">
    <location>
        <begin position="445"/>
        <end position="464"/>
    </location>
</feature>
<dbReference type="AlphaFoldDB" id="A0A0R3RFN7"/>
<dbReference type="PROSITE" id="PS50934">
    <property type="entry name" value="SWIRM"/>
    <property type="match status" value="1"/>
</dbReference>
<dbReference type="PANTHER" id="PTHR12802:SF41">
    <property type="entry name" value="BRAHMA ASSOCIATED PROTEIN 155 KDA"/>
    <property type="match status" value="1"/>
</dbReference>
<evidence type="ECO:0000256" key="6">
    <source>
        <dbReference type="ARBA" id="ARBA00049655"/>
    </source>
</evidence>
<dbReference type="InterPro" id="IPR017884">
    <property type="entry name" value="SANT_dom"/>
</dbReference>
<feature type="domain" description="Myb-like" evidence="8">
    <location>
        <begin position="276"/>
        <end position="318"/>
    </location>
</feature>
<accession>A0A0R3RFN7</accession>
<dbReference type="Pfam" id="PF16495">
    <property type="entry name" value="SWIRM-assoc_1"/>
    <property type="match status" value="1"/>
</dbReference>
<feature type="region of interest" description="Disordered" evidence="7">
    <location>
        <begin position="413"/>
        <end position="464"/>
    </location>
</feature>
<feature type="compositionally biased region" description="Polar residues" evidence="7">
    <location>
        <begin position="757"/>
        <end position="771"/>
    </location>
</feature>
<evidence type="ECO:0000256" key="1">
    <source>
        <dbReference type="ARBA" id="ARBA00004123"/>
    </source>
</evidence>
<feature type="region of interest" description="Disordered" evidence="7">
    <location>
        <begin position="561"/>
        <end position="631"/>
    </location>
</feature>
<evidence type="ECO:0000313" key="11">
    <source>
        <dbReference type="Proteomes" id="UP000050640"/>
    </source>
</evidence>
<dbReference type="GO" id="GO:0045893">
    <property type="term" value="P:positive regulation of DNA-templated transcription"/>
    <property type="evidence" value="ECO:0007669"/>
    <property type="project" value="TreeGrafter"/>
</dbReference>
<evidence type="ECO:0000259" key="8">
    <source>
        <dbReference type="PROSITE" id="PS50090"/>
    </source>
</evidence>
<dbReference type="SUPFAM" id="SSF46689">
    <property type="entry name" value="Homeodomain-like"/>
    <property type="match status" value="2"/>
</dbReference>
<evidence type="ECO:0000259" key="10">
    <source>
        <dbReference type="PROSITE" id="PS51293"/>
    </source>
</evidence>
<dbReference type="GO" id="GO:0003677">
    <property type="term" value="F:DNA binding"/>
    <property type="evidence" value="ECO:0007669"/>
    <property type="project" value="UniProtKB-KW"/>
</dbReference>
<reference evidence="12" key="1">
    <citation type="submission" date="2017-02" db="UniProtKB">
        <authorList>
            <consortium name="WormBaseParasite"/>
        </authorList>
    </citation>
    <scope>IDENTIFICATION</scope>
</reference>
<dbReference type="GO" id="GO:0016514">
    <property type="term" value="C:SWI/SNF complex"/>
    <property type="evidence" value="ECO:0007669"/>
    <property type="project" value="TreeGrafter"/>
</dbReference>
<dbReference type="Gene3D" id="1.10.10.60">
    <property type="entry name" value="Homeodomain-like"/>
    <property type="match status" value="1"/>
</dbReference>
<comment type="subcellular location">
    <subcellularLocation>
        <location evidence="1">Nucleus</location>
    </subcellularLocation>
</comment>
<keyword evidence="4" id="KW-0804">Transcription</keyword>
<keyword evidence="3" id="KW-0238">DNA-binding</keyword>
<dbReference type="CDD" id="cd00167">
    <property type="entry name" value="SANT"/>
    <property type="match status" value="1"/>
</dbReference>
<dbReference type="PROSITE" id="PS50090">
    <property type="entry name" value="MYB_LIKE"/>
    <property type="match status" value="1"/>
</dbReference>
<keyword evidence="2" id="KW-0805">Transcription regulation</keyword>
<evidence type="ECO:0000256" key="5">
    <source>
        <dbReference type="ARBA" id="ARBA00023242"/>
    </source>
</evidence>
<dbReference type="Gene3D" id="1.10.10.10">
    <property type="entry name" value="Winged helix-like DNA-binding domain superfamily/Winged helix DNA-binding domain"/>
    <property type="match status" value="1"/>
</dbReference>
<dbReference type="Pfam" id="PF16498">
    <property type="entry name" value="SWIRM-assoc_3"/>
    <property type="match status" value="1"/>
</dbReference>
<feature type="compositionally biased region" description="Pro residues" evidence="7">
    <location>
        <begin position="795"/>
        <end position="810"/>
    </location>
</feature>
<organism evidence="11 12">
    <name type="scientific">Elaeophora elaphi</name>
    <dbReference type="NCBI Taxonomy" id="1147741"/>
    <lineage>
        <taxon>Eukaryota</taxon>
        <taxon>Metazoa</taxon>
        <taxon>Ecdysozoa</taxon>
        <taxon>Nematoda</taxon>
        <taxon>Chromadorea</taxon>
        <taxon>Rhabditida</taxon>
        <taxon>Spirurina</taxon>
        <taxon>Spiruromorpha</taxon>
        <taxon>Filarioidea</taxon>
        <taxon>Onchocercidae</taxon>
        <taxon>Elaeophora</taxon>
    </lineage>
</organism>
<keyword evidence="5" id="KW-0539">Nucleus</keyword>
<dbReference type="Pfam" id="PF00249">
    <property type="entry name" value="Myb_DNA-binding"/>
    <property type="match status" value="1"/>
</dbReference>
<feature type="compositionally biased region" description="Polar residues" evidence="7">
    <location>
        <begin position="570"/>
        <end position="589"/>
    </location>
</feature>
<feature type="compositionally biased region" description="Low complexity" evidence="7">
    <location>
        <begin position="772"/>
        <end position="794"/>
    </location>
</feature>
<dbReference type="InterPro" id="IPR032451">
    <property type="entry name" value="SMARCC_C"/>
</dbReference>
<feature type="compositionally biased region" description="Low complexity" evidence="7">
    <location>
        <begin position="716"/>
        <end position="756"/>
    </location>
</feature>
<dbReference type="PANTHER" id="PTHR12802">
    <property type="entry name" value="SWI/SNF COMPLEX-RELATED"/>
    <property type="match status" value="1"/>
</dbReference>
<evidence type="ECO:0000256" key="7">
    <source>
        <dbReference type="SAM" id="MobiDB-lite"/>
    </source>
</evidence>
<dbReference type="InterPro" id="IPR036388">
    <property type="entry name" value="WH-like_DNA-bd_sf"/>
</dbReference>
<feature type="domain" description="SWIRM" evidence="9">
    <location>
        <begin position="81"/>
        <end position="178"/>
    </location>
</feature>
<feature type="region of interest" description="Disordered" evidence="7">
    <location>
        <begin position="1"/>
        <end position="66"/>
    </location>
</feature>